<feature type="chain" id="PRO_5040122366" description="lytic cellulose monooxygenase (C4-dehydrogenating)" evidence="13">
    <location>
        <begin position="16"/>
        <end position="471"/>
    </location>
</feature>
<proteinExistence type="inferred from homology"/>
<evidence type="ECO:0000313" key="15">
    <source>
        <dbReference type="EMBL" id="KAI1874467.1"/>
    </source>
</evidence>
<evidence type="ECO:0000256" key="3">
    <source>
        <dbReference type="ARBA" id="ARBA00022525"/>
    </source>
</evidence>
<keyword evidence="8" id="KW-0624">Polysaccharide degradation</keyword>
<gene>
    <name evidence="15" type="ORF">JX265_004675</name>
</gene>
<dbReference type="Proteomes" id="UP000829685">
    <property type="component" value="Unassembled WGS sequence"/>
</dbReference>
<dbReference type="Gene3D" id="2.70.50.70">
    <property type="match status" value="1"/>
</dbReference>
<sequence>MRSLISFALLSGAQAHTLFTTLLINDVSQGDGTCVRQSADISHSVSPVIDYRSSDIVCGVGGTKAVAYTCPAPAGAKLTFEYRMSPNTPGSGFIDSSHKGPCAVYAKQLSADTDSGEGDGWFKIWSEGYDQDEDLWCTEKLIKDDGFFSIDIPSALPAGNYLFRPEVVAMHNVTPEVEPQFYVGCAQVFVESDITGTLEVADEYRVSIPGYIQPGDGGVTYNIYNDDEYANPKLPYPELGPKAWVPEVSTLTTLSVSSSNEVTTQSEGSVPATCLLKNANWCGVEVAAYTDQEGCWNAVTDCWAQNEVCWNEAPPSGGSNCEVWETKCQDLDDQCSAGNFQGPPKFTLVSADAKAPAVVAAAMNAAHGEAPAATTGEASAAVTSYVADKPETTSSTAAVTTSQAAKSEPTTINAGPSTTFVTVYASSASTPSHSANAGESSSSAKPVPTGERGGRRHGKHRYQCGSSAAKK</sequence>
<dbReference type="GO" id="GO:0005576">
    <property type="term" value="C:extracellular region"/>
    <property type="evidence" value="ECO:0007669"/>
    <property type="project" value="UniProtKB-SubCell"/>
</dbReference>
<comment type="catalytic activity">
    <reaction evidence="10">
        <text>[(1-&gt;4)-beta-D-glucosyl]n+m + reduced acceptor + O2 = 4-dehydro-beta-D-glucosyl-[(1-&gt;4)-beta-D-glucosyl]n-1 + [(1-&gt;4)-beta-D-glucosyl]m + acceptor + H2O.</text>
        <dbReference type="EC" id="1.14.99.56"/>
    </reaction>
</comment>
<evidence type="ECO:0000256" key="1">
    <source>
        <dbReference type="ARBA" id="ARBA00001973"/>
    </source>
</evidence>
<evidence type="ECO:0000313" key="16">
    <source>
        <dbReference type="Proteomes" id="UP000829685"/>
    </source>
</evidence>
<dbReference type="GO" id="GO:0030245">
    <property type="term" value="P:cellulose catabolic process"/>
    <property type="evidence" value="ECO:0007669"/>
    <property type="project" value="UniProtKB-KW"/>
</dbReference>
<dbReference type="EC" id="1.14.99.56" evidence="11"/>
<dbReference type="AlphaFoldDB" id="A0A9Q0AQQ4"/>
<evidence type="ECO:0000256" key="11">
    <source>
        <dbReference type="ARBA" id="ARBA00047174"/>
    </source>
</evidence>
<dbReference type="Pfam" id="PF03443">
    <property type="entry name" value="AA9"/>
    <property type="match status" value="1"/>
</dbReference>
<feature type="signal peptide" evidence="13">
    <location>
        <begin position="1"/>
        <end position="15"/>
    </location>
</feature>
<protein>
    <recommendedName>
        <fullName evidence="11">lytic cellulose monooxygenase (C4-dehydrogenating)</fullName>
        <ecNumber evidence="11">1.14.99.56</ecNumber>
    </recommendedName>
</protein>
<keyword evidence="4 13" id="KW-0732">Signal</keyword>
<feature type="compositionally biased region" description="Low complexity" evidence="12">
    <location>
        <begin position="392"/>
        <end position="407"/>
    </location>
</feature>
<keyword evidence="16" id="KW-1185">Reference proteome</keyword>
<feature type="region of interest" description="Disordered" evidence="12">
    <location>
        <begin position="388"/>
        <end position="471"/>
    </location>
</feature>
<feature type="domain" description="Auxiliary Activity family 9 catalytic" evidence="14">
    <location>
        <begin position="16"/>
        <end position="227"/>
    </location>
</feature>
<evidence type="ECO:0000256" key="13">
    <source>
        <dbReference type="SAM" id="SignalP"/>
    </source>
</evidence>
<keyword evidence="7" id="KW-0119">Carbohydrate metabolism</keyword>
<comment type="similarity">
    <text evidence="9">Belongs to the polysaccharide monooxygenase AA9 family.</text>
</comment>
<keyword evidence="6" id="KW-1015">Disulfide bond</keyword>
<name>A0A9Q0AQQ4_9PEZI</name>
<reference evidence="15" key="1">
    <citation type="submission" date="2021-03" db="EMBL/GenBank/DDBJ databases">
        <title>Revisited historic fungal species revealed as producer of novel bioactive compounds through whole genome sequencing and comparative genomics.</title>
        <authorList>
            <person name="Vignolle G.A."/>
            <person name="Hochenegger N."/>
            <person name="Mach R.L."/>
            <person name="Mach-Aigner A.R."/>
            <person name="Javad Rahimi M."/>
            <person name="Salim K.A."/>
            <person name="Chan C.M."/>
            <person name="Lim L.B.L."/>
            <person name="Cai F."/>
            <person name="Druzhinina I.S."/>
            <person name="U'Ren J.M."/>
            <person name="Derntl C."/>
        </authorList>
    </citation>
    <scope>NUCLEOTIDE SEQUENCE</scope>
    <source>
        <strain evidence="15">TUCIM 5799</strain>
    </source>
</reference>
<evidence type="ECO:0000256" key="4">
    <source>
        <dbReference type="ARBA" id="ARBA00022729"/>
    </source>
</evidence>
<dbReference type="InterPro" id="IPR049892">
    <property type="entry name" value="AA9"/>
</dbReference>
<dbReference type="CDD" id="cd21175">
    <property type="entry name" value="LPMO_AA9"/>
    <property type="match status" value="1"/>
</dbReference>
<keyword evidence="5" id="KW-0136">Cellulose degradation</keyword>
<evidence type="ECO:0000256" key="2">
    <source>
        <dbReference type="ARBA" id="ARBA00004613"/>
    </source>
</evidence>
<dbReference type="InterPro" id="IPR005103">
    <property type="entry name" value="AA9_LPMO"/>
</dbReference>
<evidence type="ECO:0000256" key="9">
    <source>
        <dbReference type="ARBA" id="ARBA00044502"/>
    </source>
</evidence>
<evidence type="ECO:0000256" key="7">
    <source>
        <dbReference type="ARBA" id="ARBA00023277"/>
    </source>
</evidence>
<evidence type="ECO:0000256" key="10">
    <source>
        <dbReference type="ARBA" id="ARBA00045077"/>
    </source>
</evidence>
<evidence type="ECO:0000256" key="12">
    <source>
        <dbReference type="SAM" id="MobiDB-lite"/>
    </source>
</evidence>
<evidence type="ECO:0000256" key="8">
    <source>
        <dbReference type="ARBA" id="ARBA00023326"/>
    </source>
</evidence>
<feature type="compositionally biased region" description="Low complexity" evidence="12">
    <location>
        <begin position="432"/>
        <end position="444"/>
    </location>
</feature>
<keyword evidence="3" id="KW-0964">Secreted</keyword>
<evidence type="ECO:0000256" key="5">
    <source>
        <dbReference type="ARBA" id="ARBA00023001"/>
    </source>
</evidence>
<comment type="subcellular location">
    <subcellularLocation>
        <location evidence="2">Secreted</location>
    </subcellularLocation>
</comment>
<feature type="compositionally biased region" description="Polar residues" evidence="12">
    <location>
        <begin position="408"/>
        <end position="431"/>
    </location>
</feature>
<evidence type="ECO:0000259" key="14">
    <source>
        <dbReference type="Pfam" id="PF03443"/>
    </source>
</evidence>
<organism evidence="15 16">
    <name type="scientific">Neoarthrinium moseri</name>
    <dbReference type="NCBI Taxonomy" id="1658444"/>
    <lineage>
        <taxon>Eukaryota</taxon>
        <taxon>Fungi</taxon>
        <taxon>Dikarya</taxon>
        <taxon>Ascomycota</taxon>
        <taxon>Pezizomycotina</taxon>
        <taxon>Sordariomycetes</taxon>
        <taxon>Xylariomycetidae</taxon>
        <taxon>Amphisphaeriales</taxon>
        <taxon>Apiosporaceae</taxon>
        <taxon>Neoarthrinium</taxon>
    </lineage>
</organism>
<dbReference type="EMBL" id="JAFIMR010000009">
    <property type="protein sequence ID" value="KAI1874467.1"/>
    <property type="molecule type" value="Genomic_DNA"/>
</dbReference>
<evidence type="ECO:0000256" key="6">
    <source>
        <dbReference type="ARBA" id="ARBA00023157"/>
    </source>
</evidence>
<dbReference type="PANTHER" id="PTHR33353:SF32">
    <property type="entry name" value="ENDO-BETA-1,4-GLUCANASE D"/>
    <property type="match status" value="1"/>
</dbReference>
<comment type="cofactor">
    <cofactor evidence="1">
        <name>Cu(2+)</name>
        <dbReference type="ChEBI" id="CHEBI:29036"/>
    </cofactor>
</comment>
<comment type="caution">
    <text evidence="15">The sequence shown here is derived from an EMBL/GenBank/DDBJ whole genome shotgun (WGS) entry which is preliminary data.</text>
</comment>
<accession>A0A9Q0AQQ4</accession>
<dbReference type="PANTHER" id="PTHR33353">
    <property type="entry name" value="PUTATIVE (AFU_ORTHOLOGUE AFUA_1G12560)-RELATED"/>
    <property type="match status" value="1"/>
</dbReference>